<protein>
    <submittedName>
        <fullName evidence="1">Uncharacterized protein</fullName>
    </submittedName>
</protein>
<keyword evidence="2" id="KW-1185">Reference proteome</keyword>
<organism evidence="1 2">
    <name type="scientific">Melipona bicolor</name>
    <dbReference type="NCBI Taxonomy" id="60889"/>
    <lineage>
        <taxon>Eukaryota</taxon>
        <taxon>Metazoa</taxon>
        <taxon>Ecdysozoa</taxon>
        <taxon>Arthropoda</taxon>
        <taxon>Hexapoda</taxon>
        <taxon>Insecta</taxon>
        <taxon>Pterygota</taxon>
        <taxon>Neoptera</taxon>
        <taxon>Endopterygota</taxon>
        <taxon>Hymenoptera</taxon>
        <taxon>Apocrita</taxon>
        <taxon>Aculeata</taxon>
        <taxon>Apoidea</taxon>
        <taxon>Anthophila</taxon>
        <taxon>Apidae</taxon>
        <taxon>Melipona</taxon>
    </lineage>
</organism>
<dbReference type="Proteomes" id="UP001177670">
    <property type="component" value="Unassembled WGS sequence"/>
</dbReference>
<comment type="caution">
    <text evidence="1">The sequence shown here is derived from an EMBL/GenBank/DDBJ whole genome shotgun (WGS) entry which is preliminary data.</text>
</comment>
<proteinExistence type="predicted"/>
<reference evidence="1" key="1">
    <citation type="submission" date="2021-10" db="EMBL/GenBank/DDBJ databases">
        <title>Melipona bicolor Genome sequencing and assembly.</title>
        <authorList>
            <person name="Araujo N.S."/>
            <person name="Arias M.C."/>
        </authorList>
    </citation>
    <scope>NUCLEOTIDE SEQUENCE</scope>
    <source>
        <strain evidence="1">USP_2M_L1-L4_2017</strain>
        <tissue evidence="1">Whole body</tissue>
    </source>
</reference>
<accession>A0AA40GBT3</accession>
<evidence type="ECO:0000313" key="2">
    <source>
        <dbReference type="Proteomes" id="UP001177670"/>
    </source>
</evidence>
<dbReference type="EMBL" id="JAHYIQ010000002">
    <property type="protein sequence ID" value="KAK1134887.1"/>
    <property type="molecule type" value="Genomic_DNA"/>
</dbReference>
<sequence length="74" mass="8717">MKYLVTSAGECDKMKPLRFDCIDTVMRENVRPLTWFDQMPKLDACILQMFLSGHLGQLYERTQATMHESYKEIL</sequence>
<name>A0AA40GBT3_9HYME</name>
<dbReference type="AlphaFoldDB" id="A0AA40GBT3"/>
<evidence type="ECO:0000313" key="1">
    <source>
        <dbReference type="EMBL" id="KAK1134887.1"/>
    </source>
</evidence>
<gene>
    <name evidence="1" type="ORF">K0M31_007654</name>
</gene>